<feature type="repeat" description="HEAT" evidence="2">
    <location>
        <begin position="49"/>
        <end position="87"/>
    </location>
</feature>
<dbReference type="Gene3D" id="1.25.10.10">
    <property type="entry name" value="Leucine-rich Repeat Variant"/>
    <property type="match status" value="1"/>
</dbReference>
<dbReference type="SUPFAM" id="SSF48371">
    <property type="entry name" value="ARM repeat"/>
    <property type="match status" value="1"/>
</dbReference>
<keyword evidence="4" id="KW-1185">Reference proteome</keyword>
<name>A0AAV8ZZG9_ACOGR</name>
<dbReference type="Proteomes" id="UP001179952">
    <property type="component" value="Unassembled WGS sequence"/>
</dbReference>
<keyword evidence="1" id="KW-0677">Repeat</keyword>
<dbReference type="InterPro" id="IPR016024">
    <property type="entry name" value="ARM-type_fold"/>
</dbReference>
<protein>
    <submittedName>
        <fullName evidence="3">Uncharacterized protein</fullName>
    </submittedName>
</protein>
<evidence type="ECO:0000256" key="1">
    <source>
        <dbReference type="ARBA" id="ARBA00022737"/>
    </source>
</evidence>
<reference evidence="3" key="2">
    <citation type="submission" date="2023-06" db="EMBL/GenBank/DDBJ databases">
        <authorList>
            <person name="Ma L."/>
            <person name="Liu K.-W."/>
            <person name="Li Z."/>
            <person name="Hsiao Y.-Y."/>
            <person name="Qi Y."/>
            <person name="Fu T."/>
            <person name="Tang G."/>
            <person name="Zhang D."/>
            <person name="Sun W.-H."/>
            <person name="Liu D.-K."/>
            <person name="Li Y."/>
            <person name="Chen G.-Z."/>
            <person name="Liu X.-D."/>
            <person name="Liao X.-Y."/>
            <person name="Jiang Y.-T."/>
            <person name="Yu X."/>
            <person name="Hao Y."/>
            <person name="Huang J."/>
            <person name="Zhao X.-W."/>
            <person name="Ke S."/>
            <person name="Chen Y.-Y."/>
            <person name="Wu W.-L."/>
            <person name="Hsu J.-L."/>
            <person name="Lin Y.-F."/>
            <person name="Huang M.-D."/>
            <person name="Li C.-Y."/>
            <person name="Huang L."/>
            <person name="Wang Z.-W."/>
            <person name="Zhao X."/>
            <person name="Zhong W.-Y."/>
            <person name="Peng D.-H."/>
            <person name="Ahmad S."/>
            <person name="Lan S."/>
            <person name="Zhang J.-S."/>
            <person name="Tsai W.-C."/>
            <person name="Van De Peer Y."/>
            <person name="Liu Z.-J."/>
        </authorList>
    </citation>
    <scope>NUCLEOTIDE SEQUENCE</scope>
    <source>
        <strain evidence="3">SCP</strain>
        <tissue evidence="3">Leaves</tissue>
    </source>
</reference>
<feature type="repeat" description="HEAT" evidence="2">
    <location>
        <begin position="10"/>
        <end position="48"/>
    </location>
</feature>
<dbReference type="PROSITE" id="PS50077">
    <property type="entry name" value="HEAT_REPEAT"/>
    <property type="match status" value="2"/>
</dbReference>
<dbReference type="InterPro" id="IPR051023">
    <property type="entry name" value="PP2A_Regulatory_Subunit_A"/>
</dbReference>
<dbReference type="GO" id="GO:0000159">
    <property type="term" value="C:protein phosphatase type 2A complex"/>
    <property type="evidence" value="ECO:0007669"/>
    <property type="project" value="TreeGrafter"/>
</dbReference>
<evidence type="ECO:0000256" key="2">
    <source>
        <dbReference type="PROSITE-ProRule" id="PRU00103"/>
    </source>
</evidence>
<dbReference type="InterPro" id="IPR021133">
    <property type="entry name" value="HEAT_type_2"/>
</dbReference>
<dbReference type="GO" id="GO:0005829">
    <property type="term" value="C:cytosol"/>
    <property type="evidence" value="ECO:0007669"/>
    <property type="project" value="TreeGrafter"/>
</dbReference>
<dbReference type="InterPro" id="IPR011989">
    <property type="entry name" value="ARM-like"/>
</dbReference>
<dbReference type="EMBL" id="JAUJYN010000050">
    <property type="protein sequence ID" value="KAK1257299.1"/>
    <property type="molecule type" value="Genomic_DNA"/>
</dbReference>
<dbReference type="GO" id="GO:0019888">
    <property type="term" value="F:protein phosphatase regulator activity"/>
    <property type="evidence" value="ECO:0007669"/>
    <property type="project" value="TreeGrafter"/>
</dbReference>
<comment type="caution">
    <text evidence="3">The sequence shown here is derived from an EMBL/GenBank/DDBJ whole genome shotgun (WGS) entry which is preliminary data.</text>
</comment>
<accession>A0AAV8ZZG9</accession>
<gene>
    <name evidence="3" type="ORF">QJS04_geneDACA024262</name>
</gene>
<dbReference type="PANTHER" id="PTHR10648">
    <property type="entry name" value="SERINE/THREONINE-PROTEIN PHOSPHATASE PP2A 65 KDA REGULATORY SUBUNIT"/>
    <property type="match status" value="1"/>
</dbReference>
<sequence length="320" mass="35686">MGPDITCHKLLPVVITASKDRVPNIKFNVAKVLQALIPIVNQSVVEQTIRPCLVELSEDPDVDVRYFANQALQASDQMMSNRDNLDSLVLCAWTVMGTSHFICIVHIKQLPKLLKDVCLEIDNAVDGNGITNMEDQVCVEPSKGGLIELDIHFSSVEEMWLAGWRLGRNEDRSAAGKTRRSIVPGVAWALWLARNAKIFKVGQRCYVDNTLSEVLGFIKAWGLSIGVKLGTFWREFISTMCAKDCASSKFTLMGSKTLLSKLIWRPDRSSKHFIIKWKLLKLFSSASPNIIVSTVYCRIENVEPLVILASPESHPSSDVD</sequence>
<evidence type="ECO:0000313" key="3">
    <source>
        <dbReference type="EMBL" id="KAK1257299.1"/>
    </source>
</evidence>
<dbReference type="AlphaFoldDB" id="A0AAV8ZZG9"/>
<proteinExistence type="predicted"/>
<dbReference type="PANTHER" id="PTHR10648:SF4">
    <property type="entry name" value="PROTEIN PHOSPHATASE 2 (FORMERLY 2A), REGULATORY SUBUNIT A, BETA ISOFORM-RELATED"/>
    <property type="match status" value="1"/>
</dbReference>
<reference evidence="3" key="1">
    <citation type="journal article" date="2023" name="Nat. Commun.">
        <title>Diploid and tetraploid genomes of Acorus and the evolution of monocots.</title>
        <authorList>
            <person name="Ma L."/>
            <person name="Liu K.W."/>
            <person name="Li Z."/>
            <person name="Hsiao Y.Y."/>
            <person name="Qi Y."/>
            <person name="Fu T."/>
            <person name="Tang G.D."/>
            <person name="Zhang D."/>
            <person name="Sun W.H."/>
            <person name="Liu D.K."/>
            <person name="Li Y."/>
            <person name="Chen G.Z."/>
            <person name="Liu X.D."/>
            <person name="Liao X.Y."/>
            <person name="Jiang Y.T."/>
            <person name="Yu X."/>
            <person name="Hao Y."/>
            <person name="Huang J."/>
            <person name="Zhao X.W."/>
            <person name="Ke S."/>
            <person name="Chen Y.Y."/>
            <person name="Wu W.L."/>
            <person name="Hsu J.L."/>
            <person name="Lin Y.F."/>
            <person name="Huang M.D."/>
            <person name="Li C.Y."/>
            <person name="Huang L."/>
            <person name="Wang Z.W."/>
            <person name="Zhao X."/>
            <person name="Zhong W.Y."/>
            <person name="Peng D.H."/>
            <person name="Ahmad S."/>
            <person name="Lan S."/>
            <person name="Zhang J.S."/>
            <person name="Tsai W.C."/>
            <person name="Van de Peer Y."/>
            <person name="Liu Z.J."/>
        </authorList>
    </citation>
    <scope>NUCLEOTIDE SEQUENCE</scope>
    <source>
        <strain evidence="3">SCP</strain>
    </source>
</reference>
<evidence type="ECO:0000313" key="4">
    <source>
        <dbReference type="Proteomes" id="UP001179952"/>
    </source>
</evidence>
<organism evidence="3 4">
    <name type="scientific">Acorus gramineus</name>
    <name type="common">Dwarf sweet flag</name>
    <dbReference type="NCBI Taxonomy" id="55184"/>
    <lineage>
        <taxon>Eukaryota</taxon>
        <taxon>Viridiplantae</taxon>
        <taxon>Streptophyta</taxon>
        <taxon>Embryophyta</taxon>
        <taxon>Tracheophyta</taxon>
        <taxon>Spermatophyta</taxon>
        <taxon>Magnoliopsida</taxon>
        <taxon>Liliopsida</taxon>
        <taxon>Acoraceae</taxon>
        <taxon>Acorus</taxon>
    </lineage>
</organism>
<dbReference type="GO" id="GO:0005634">
    <property type="term" value="C:nucleus"/>
    <property type="evidence" value="ECO:0007669"/>
    <property type="project" value="TreeGrafter"/>
</dbReference>